<reference evidence="2 3" key="1">
    <citation type="submission" date="2021-04" db="EMBL/GenBank/DDBJ databases">
        <authorList>
            <person name="De Guttry C."/>
            <person name="Zahm M."/>
            <person name="Klopp C."/>
            <person name="Cabau C."/>
            <person name="Louis A."/>
            <person name="Berthelot C."/>
            <person name="Parey E."/>
            <person name="Roest Crollius H."/>
            <person name="Montfort J."/>
            <person name="Robinson-Rechavi M."/>
            <person name="Bucao C."/>
            <person name="Bouchez O."/>
            <person name="Gislard M."/>
            <person name="Lluch J."/>
            <person name="Milhes M."/>
            <person name="Lampietro C."/>
            <person name="Lopez Roques C."/>
            <person name="Donnadieu C."/>
            <person name="Braasch I."/>
            <person name="Desvignes T."/>
            <person name="Postlethwait J."/>
            <person name="Bobe J."/>
            <person name="Wedekind C."/>
            <person name="Guiguen Y."/>
        </authorList>
    </citation>
    <scope>NUCLEOTIDE SEQUENCE [LARGE SCALE GENOMIC DNA]</scope>
    <source>
        <strain evidence="2">Cs_M1</strain>
        <tissue evidence="2">Blood</tissue>
    </source>
</reference>
<name>A0AAN8QHC0_9TELE</name>
<dbReference type="Proteomes" id="UP001356427">
    <property type="component" value="Unassembled WGS sequence"/>
</dbReference>
<dbReference type="Gene3D" id="2.60.40.4100">
    <property type="entry name" value="Zona pellucida, ZP-C domain"/>
    <property type="match status" value="1"/>
</dbReference>
<sequence length="72" mass="7735">MTVSTFYLHCVTRLCEVSSCSSLLPNCSGSSRRKREAQGVLTNDQATISSGPIKTKVDDGAAVLYHWTSGVI</sequence>
<keyword evidence="3" id="KW-1185">Reference proteome</keyword>
<evidence type="ECO:0000313" key="2">
    <source>
        <dbReference type="EMBL" id="KAK6296658.1"/>
    </source>
</evidence>
<dbReference type="PROSITE" id="PS51034">
    <property type="entry name" value="ZP_2"/>
    <property type="match status" value="1"/>
</dbReference>
<dbReference type="InterPro" id="IPR001507">
    <property type="entry name" value="ZP_dom"/>
</dbReference>
<feature type="domain" description="ZP" evidence="1">
    <location>
        <begin position="1"/>
        <end position="34"/>
    </location>
</feature>
<comment type="caution">
    <text evidence="2">The sequence shown here is derived from an EMBL/GenBank/DDBJ whole genome shotgun (WGS) entry which is preliminary data.</text>
</comment>
<dbReference type="InterPro" id="IPR042235">
    <property type="entry name" value="ZP-C_dom"/>
</dbReference>
<dbReference type="EMBL" id="JAGTTL010000032">
    <property type="protein sequence ID" value="KAK6296658.1"/>
    <property type="molecule type" value="Genomic_DNA"/>
</dbReference>
<accession>A0AAN8QHC0</accession>
<proteinExistence type="predicted"/>
<organism evidence="2 3">
    <name type="scientific">Coregonus suidteri</name>
    <dbReference type="NCBI Taxonomy" id="861788"/>
    <lineage>
        <taxon>Eukaryota</taxon>
        <taxon>Metazoa</taxon>
        <taxon>Chordata</taxon>
        <taxon>Craniata</taxon>
        <taxon>Vertebrata</taxon>
        <taxon>Euteleostomi</taxon>
        <taxon>Actinopterygii</taxon>
        <taxon>Neopterygii</taxon>
        <taxon>Teleostei</taxon>
        <taxon>Protacanthopterygii</taxon>
        <taxon>Salmoniformes</taxon>
        <taxon>Salmonidae</taxon>
        <taxon>Coregoninae</taxon>
        <taxon>Coregonus</taxon>
    </lineage>
</organism>
<evidence type="ECO:0000259" key="1">
    <source>
        <dbReference type="PROSITE" id="PS51034"/>
    </source>
</evidence>
<dbReference type="AlphaFoldDB" id="A0AAN8QHC0"/>
<gene>
    <name evidence="2" type="ORF">J4Q44_G00328000</name>
</gene>
<protein>
    <recommendedName>
        <fullName evidence="1">ZP domain-containing protein</fullName>
    </recommendedName>
</protein>
<evidence type="ECO:0000313" key="3">
    <source>
        <dbReference type="Proteomes" id="UP001356427"/>
    </source>
</evidence>